<dbReference type="NCBIfam" id="TIGR01509">
    <property type="entry name" value="HAD-SF-IA-v3"/>
    <property type="match status" value="1"/>
</dbReference>
<dbReference type="SFLD" id="SFLDG01135">
    <property type="entry name" value="C1.5.6:_HAD__Beta-PGM__Phospha"/>
    <property type="match status" value="1"/>
</dbReference>
<dbReference type="Pfam" id="PF00702">
    <property type="entry name" value="Hydrolase"/>
    <property type="match status" value="1"/>
</dbReference>
<proteinExistence type="predicted"/>
<dbReference type="PANTHER" id="PTHR18901:SF38">
    <property type="entry name" value="PSEUDOURIDINE-5'-PHOSPHATASE"/>
    <property type="match status" value="1"/>
</dbReference>
<reference evidence="1" key="1">
    <citation type="submission" date="2021-01" db="EMBL/GenBank/DDBJ databases">
        <title>Whole genome shotgun sequence of Catellatospora methionotrophica NBRC 14553.</title>
        <authorList>
            <person name="Komaki H."/>
            <person name="Tamura T."/>
        </authorList>
    </citation>
    <scope>NUCLEOTIDE SEQUENCE</scope>
    <source>
        <strain evidence="1">NBRC 14553</strain>
    </source>
</reference>
<dbReference type="InterPro" id="IPR006439">
    <property type="entry name" value="HAD-SF_hydro_IA"/>
</dbReference>
<protein>
    <submittedName>
        <fullName evidence="1">Haloacid dehalogenase</fullName>
    </submittedName>
</protein>
<dbReference type="Gene3D" id="1.10.150.240">
    <property type="entry name" value="Putative phosphatase, domain 2"/>
    <property type="match status" value="1"/>
</dbReference>
<dbReference type="SUPFAM" id="SSF56784">
    <property type="entry name" value="HAD-like"/>
    <property type="match status" value="1"/>
</dbReference>
<dbReference type="InterPro" id="IPR023198">
    <property type="entry name" value="PGP-like_dom2"/>
</dbReference>
<organism evidence="1 2">
    <name type="scientific">Catellatospora methionotrophica</name>
    <dbReference type="NCBI Taxonomy" id="121620"/>
    <lineage>
        <taxon>Bacteria</taxon>
        <taxon>Bacillati</taxon>
        <taxon>Actinomycetota</taxon>
        <taxon>Actinomycetes</taxon>
        <taxon>Micromonosporales</taxon>
        <taxon>Micromonosporaceae</taxon>
        <taxon>Catellatospora</taxon>
    </lineage>
</organism>
<dbReference type="EMBL" id="BONJ01000040">
    <property type="protein sequence ID" value="GIG18373.1"/>
    <property type="molecule type" value="Genomic_DNA"/>
</dbReference>
<dbReference type="CDD" id="cd07505">
    <property type="entry name" value="HAD_BPGM-like"/>
    <property type="match status" value="1"/>
</dbReference>
<dbReference type="Proteomes" id="UP000660339">
    <property type="component" value="Unassembled WGS sequence"/>
</dbReference>
<dbReference type="SFLD" id="SFLDG01129">
    <property type="entry name" value="C1.5:_HAD__Beta-PGM__Phosphata"/>
    <property type="match status" value="1"/>
</dbReference>
<evidence type="ECO:0000313" key="2">
    <source>
        <dbReference type="Proteomes" id="UP000660339"/>
    </source>
</evidence>
<gene>
    <name evidence="1" type="ORF">Cme02nite_67050</name>
</gene>
<dbReference type="PRINTS" id="PR00413">
    <property type="entry name" value="HADHALOGNASE"/>
</dbReference>
<evidence type="ECO:0000313" key="1">
    <source>
        <dbReference type="EMBL" id="GIG18373.1"/>
    </source>
</evidence>
<dbReference type="AlphaFoldDB" id="A0A8J3LHE5"/>
<dbReference type="PANTHER" id="PTHR18901">
    <property type="entry name" value="2-DEOXYGLUCOSE-6-PHOSPHATE PHOSPHATASE 2"/>
    <property type="match status" value="1"/>
</dbReference>
<keyword evidence="2" id="KW-1185">Reference proteome</keyword>
<comment type="caution">
    <text evidence="1">The sequence shown here is derived from an EMBL/GenBank/DDBJ whole genome shotgun (WGS) entry which is preliminary data.</text>
</comment>
<dbReference type="InterPro" id="IPR036412">
    <property type="entry name" value="HAD-like_sf"/>
</dbReference>
<name>A0A8J3LHE5_9ACTN</name>
<accession>A0A8J3LHE5</accession>
<dbReference type="SFLD" id="SFLDS00003">
    <property type="entry name" value="Haloacid_Dehalogenase"/>
    <property type="match status" value="1"/>
</dbReference>
<dbReference type="Gene3D" id="3.40.50.1000">
    <property type="entry name" value="HAD superfamily/HAD-like"/>
    <property type="match status" value="1"/>
</dbReference>
<dbReference type="InterPro" id="IPR023214">
    <property type="entry name" value="HAD_sf"/>
</dbReference>
<sequence>MTPAAVLFDMDGTLFDSEPLWDIAIEELAHLYGAQVSAEVRLNMVGRSVDESMVLFHDGIGQPWRDAAASSAWIYDRVTGLFATDLVWRPGAQELLHEVRAAGLPTALVTSTNRRAVEVALDTLGRHNFDAVVCGDEVAFTKPHPDPYLRAAKLLNVEPADCLAVEDSPTGVASALAAGTRVIGVPNAVTLKPMTGLTLLPTLAGATLAALSAATA</sequence>